<protein>
    <submittedName>
        <fullName evidence="7">MFS transporter</fullName>
    </submittedName>
</protein>
<feature type="transmembrane region" description="Helical" evidence="5">
    <location>
        <begin position="36"/>
        <end position="55"/>
    </location>
</feature>
<dbReference type="InterPro" id="IPR036259">
    <property type="entry name" value="MFS_trans_sf"/>
</dbReference>
<dbReference type="RefSeq" id="WP_370720258.1">
    <property type="nucleotide sequence ID" value="NZ_JBGGTQ010000009.1"/>
</dbReference>
<feature type="transmembrane region" description="Helical" evidence="5">
    <location>
        <begin position="263"/>
        <end position="282"/>
    </location>
</feature>
<dbReference type="InterPro" id="IPR010645">
    <property type="entry name" value="MFS_4"/>
</dbReference>
<evidence type="ECO:0000256" key="4">
    <source>
        <dbReference type="ARBA" id="ARBA00023136"/>
    </source>
</evidence>
<dbReference type="Proteomes" id="UP001566476">
    <property type="component" value="Unassembled WGS sequence"/>
</dbReference>
<evidence type="ECO:0000313" key="8">
    <source>
        <dbReference type="Proteomes" id="UP001566476"/>
    </source>
</evidence>
<keyword evidence="8" id="KW-1185">Reference proteome</keyword>
<feature type="transmembrane region" description="Helical" evidence="5">
    <location>
        <begin position="127"/>
        <end position="147"/>
    </location>
</feature>
<accession>A0ABV4I9R4</accession>
<dbReference type="Gene3D" id="1.20.1250.20">
    <property type="entry name" value="MFS general substrate transporter like domains"/>
    <property type="match status" value="1"/>
</dbReference>
<feature type="transmembrane region" description="Helical" evidence="5">
    <location>
        <begin position="234"/>
        <end position="251"/>
    </location>
</feature>
<evidence type="ECO:0000259" key="6">
    <source>
        <dbReference type="PROSITE" id="PS50850"/>
    </source>
</evidence>
<feature type="transmembrane region" description="Helical" evidence="5">
    <location>
        <begin position="95"/>
        <end position="115"/>
    </location>
</feature>
<feature type="transmembrane region" description="Helical" evidence="5">
    <location>
        <begin position="67"/>
        <end position="89"/>
    </location>
</feature>
<keyword evidence="4 5" id="KW-0472">Membrane</keyword>
<name>A0ABV4I9R4_9ACTN</name>
<dbReference type="InterPro" id="IPR020846">
    <property type="entry name" value="MFS_dom"/>
</dbReference>
<dbReference type="PROSITE" id="PS50850">
    <property type="entry name" value="MFS"/>
    <property type="match status" value="1"/>
</dbReference>
<dbReference type="Pfam" id="PF07690">
    <property type="entry name" value="MFS_1"/>
    <property type="match status" value="1"/>
</dbReference>
<organism evidence="7 8">
    <name type="scientific">Kineococcus mangrovi</name>
    <dbReference type="NCBI Taxonomy" id="1660183"/>
    <lineage>
        <taxon>Bacteria</taxon>
        <taxon>Bacillati</taxon>
        <taxon>Actinomycetota</taxon>
        <taxon>Actinomycetes</taxon>
        <taxon>Kineosporiales</taxon>
        <taxon>Kineosporiaceae</taxon>
        <taxon>Kineococcus</taxon>
    </lineage>
</organism>
<evidence type="ECO:0000256" key="3">
    <source>
        <dbReference type="ARBA" id="ARBA00022989"/>
    </source>
</evidence>
<feature type="transmembrane region" description="Helical" evidence="5">
    <location>
        <begin position="346"/>
        <end position="367"/>
    </location>
</feature>
<dbReference type="EMBL" id="JBGGTQ010000009">
    <property type="protein sequence ID" value="MEZ0494021.1"/>
    <property type="molecule type" value="Genomic_DNA"/>
</dbReference>
<keyword evidence="2 5" id="KW-0812">Transmembrane</keyword>
<feature type="domain" description="Major facilitator superfamily (MFS) profile" evidence="6">
    <location>
        <begin position="1"/>
        <end position="374"/>
    </location>
</feature>
<comment type="subcellular location">
    <subcellularLocation>
        <location evidence="1">Cell membrane</location>
        <topology evidence="1">Multi-pass membrane protein</topology>
    </subcellularLocation>
</comment>
<evidence type="ECO:0000256" key="2">
    <source>
        <dbReference type="ARBA" id="ARBA00022692"/>
    </source>
</evidence>
<gene>
    <name evidence="7" type="ORF">AB2L28_17430</name>
</gene>
<feature type="transmembrane region" description="Helical" evidence="5">
    <location>
        <begin position="196"/>
        <end position="214"/>
    </location>
</feature>
<reference evidence="7 8" key="1">
    <citation type="submission" date="2024-07" db="EMBL/GenBank/DDBJ databases">
        <authorList>
            <person name="Thanompreechachai J."/>
            <person name="Duangmal K."/>
        </authorList>
    </citation>
    <scope>NUCLEOTIDE SEQUENCE [LARGE SCALE GENOMIC DNA]</scope>
    <source>
        <strain evidence="7 8">TBRC 1896</strain>
    </source>
</reference>
<dbReference type="PANTHER" id="PTHR23537:SF1">
    <property type="entry name" value="SUGAR TRANSPORTER"/>
    <property type="match status" value="1"/>
</dbReference>
<evidence type="ECO:0000256" key="1">
    <source>
        <dbReference type="ARBA" id="ARBA00004651"/>
    </source>
</evidence>
<dbReference type="SUPFAM" id="SSF103473">
    <property type="entry name" value="MFS general substrate transporter"/>
    <property type="match status" value="1"/>
</dbReference>
<feature type="transmembrane region" description="Helical" evidence="5">
    <location>
        <begin position="288"/>
        <end position="309"/>
    </location>
</feature>
<feature type="transmembrane region" description="Helical" evidence="5">
    <location>
        <begin position="153"/>
        <end position="169"/>
    </location>
</feature>
<comment type="caution">
    <text evidence="7">The sequence shown here is derived from an EMBL/GenBank/DDBJ whole genome shotgun (WGS) entry which is preliminary data.</text>
</comment>
<feature type="transmembrane region" description="Helical" evidence="5">
    <location>
        <begin position="316"/>
        <end position="334"/>
    </location>
</feature>
<proteinExistence type="predicted"/>
<dbReference type="PANTHER" id="PTHR23537">
    <property type="match status" value="1"/>
</dbReference>
<sequence length="378" mass="36798">MAAGAGLIAVTYGVVRFGFGLQLTQLSAEFSLTPTLSGLIASGSFAAYCVSALTARRVTAHRGARTVLWLATASAVAGALLVSVAWTAAALAAGVLIAGSAAGAASPALVVAVSATAPPRAADRRQAVVNAGTGAGVVAAGLVALFAPSAWRPVWIAAAVAAVVTAAVVDRRTDWPRPDGAASTGTTAEEGGTWRALLRPVLAATLAGLGSAAVWTFGRDLLTTVGGLPERTTAVLWVLLGATAVLGALSGDAVRVLGLRRTWVLTVALSAASTCGLAAVAADPVAAGVAAAVFGGSYTALSGTLIAWAGALRPHLAGATTATLFIALTAGQAVGSPLTGSLTGTLGAPGAFTVSAALLASAAVVLPRTGGGRGAPRR</sequence>
<evidence type="ECO:0000313" key="7">
    <source>
        <dbReference type="EMBL" id="MEZ0494021.1"/>
    </source>
</evidence>
<keyword evidence="3 5" id="KW-1133">Transmembrane helix</keyword>
<evidence type="ECO:0000256" key="5">
    <source>
        <dbReference type="SAM" id="Phobius"/>
    </source>
</evidence>
<dbReference type="InterPro" id="IPR011701">
    <property type="entry name" value="MFS"/>
</dbReference>